<dbReference type="EMBL" id="DF820468">
    <property type="protein sequence ID" value="GAK58752.1"/>
    <property type="molecule type" value="Genomic_DNA"/>
</dbReference>
<dbReference type="PROSITE" id="PS51747">
    <property type="entry name" value="CYT_DCMP_DEAMINASES_2"/>
    <property type="match status" value="1"/>
</dbReference>
<evidence type="ECO:0000313" key="3">
    <source>
        <dbReference type="Proteomes" id="UP000030661"/>
    </source>
</evidence>
<accession>A0A081C2E7</accession>
<dbReference type="GO" id="GO:0003824">
    <property type="term" value="F:catalytic activity"/>
    <property type="evidence" value="ECO:0007669"/>
    <property type="project" value="InterPro"/>
</dbReference>
<proteinExistence type="predicted"/>
<dbReference type="PANTHER" id="PTHR11079">
    <property type="entry name" value="CYTOSINE DEAMINASE FAMILY MEMBER"/>
    <property type="match status" value="1"/>
</dbReference>
<protein>
    <submittedName>
        <fullName evidence="2">CMP/dCMP deaminase, zinc-binding</fullName>
    </submittedName>
</protein>
<sequence>MENAFESKVNKQIEQFEQQAYSTLEAEVAKKRIAWFQEHIPEKNRTPLSPRKAYELFFFEYIGLSESGVPVIFETPTRIVWNSFNRCSTLEACQRSGRDTREVCRAVYEKPTQAFVSQLDPQLRFHRSYQEIRPHAPYCREMIIRLDFEAMMKLALEEAKQSRSEGNKGHGAVVVFEGQVVGKAHDTAVTENDPSLHAEMNAIRQAVRTLGDRNLCGAILFSTCEPCPMCTSLAIWANVTTIVYGISIEETARLGKSRILIPSTEIIQKSPVMIEVIGNVLKDECKQLYI</sequence>
<dbReference type="eggNOG" id="COG0590">
    <property type="taxonomic scope" value="Bacteria"/>
</dbReference>
<dbReference type="Proteomes" id="UP000030661">
    <property type="component" value="Unassembled WGS sequence"/>
</dbReference>
<dbReference type="STRING" id="1499967.U27_05727"/>
<dbReference type="CDD" id="cd01285">
    <property type="entry name" value="nucleoside_deaminase"/>
    <property type="match status" value="1"/>
</dbReference>
<keyword evidence="3" id="KW-1185">Reference proteome</keyword>
<name>A0A081C2E7_VECG1</name>
<dbReference type="Pfam" id="PF00383">
    <property type="entry name" value="dCMP_cyt_deam_1"/>
    <property type="match status" value="1"/>
</dbReference>
<evidence type="ECO:0000259" key="1">
    <source>
        <dbReference type="PROSITE" id="PS51747"/>
    </source>
</evidence>
<dbReference type="Gene3D" id="3.40.140.10">
    <property type="entry name" value="Cytidine Deaminase, domain 2"/>
    <property type="match status" value="1"/>
</dbReference>
<dbReference type="InterPro" id="IPR016193">
    <property type="entry name" value="Cytidine_deaminase-like"/>
</dbReference>
<reference evidence="2" key="1">
    <citation type="journal article" date="2015" name="PeerJ">
        <title>First genomic representation of candidate bacterial phylum KSB3 points to enhanced environmental sensing as a trigger of wastewater bulking.</title>
        <authorList>
            <person name="Sekiguchi Y."/>
            <person name="Ohashi A."/>
            <person name="Parks D.H."/>
            <person name="Yamauchi T."/>
            <person name="Tyson G.W."/>
            <person name="Hugenholtz P."/>
        </authorList>
    </citation>
    <scope>NUCLEOTIDE SEQUENCE [LARGE SCALE GENOMIC DNA]</scope>
</reference>
<dbReference type="InterPro" id="IPR002125">
    <property type="entry name" value="CMP_dCMP_dom"/>
</dbReference>
<dbReference type="PANTHER" id="PTHR11079:SF162">
    <property type="entry name" value="RIBOFLAVIN BIOSYNTHESIS PROTEIN PYRD, CHLOROPLASTIC"/>
    <property type="match status" value="1"/>
</dbReference>
<evidence type="ECO:0000313" key="2">
    <source>
        <dbReference type="EMBL" id="GAK58752.1"/>
    </source>
</evidence>
<dbReference type="HOGENOM" id="CLU_958654_0_0_0"/>
<gene>
    <name evidence="2" type="ORF">U27_05727</name>
</gene>
<organism evidence="2">
    <name type="scientific">Vecturithrix granuli</name>
    <dbReference type="NCBI Taxonomy" id="1499967"/>
    <lineage>
        <taxon>Bacteria</taxon>
        <taxon>Candidatus Moduliflexota</taxon>
        <taxon>Candidatus Vecturitrichia</taxon>
        <taxon>Candidatus Vecturitrichales</taxon>
        <taxon>Candidatus Vecturitrichaceae</taxon>
        <taxon>Candidatus Vecturithrix</taxon>
    </lineage>
</organism>
<feature type="domain" description="CMP/dCMP-type deaminase" evidence="1">
    <location>
        <begin position="146"/>
        <end position="257"/>
    </location>
</feature>
<dbReference type="SUPFAM" id="SSF53927">
    <property type="entry name" value="Cytidine deaminase-like"/>
    <property type="match status" value="1"/>
</dbReference>
<dbReference type="AlphaFoldDB" id="A0A081C2E7"/>